<evidence type="ECO:0000256" key="7">
    <source>
        <dbReference type="ARBA" id="ARBA00023136"/>
    </source>
</evidence>
<proteinExistence type="predicted"/>
<evidence type="ECO:0000256" key="13">
    <source>
        <dbReference type="SAM" id="Phobius"/>
    </source>
</evidence>
<dbReference type="PANTHER" id="PTHR11481">
    <property type="entry name" value="IMMUNOGLOBULIN FC RECEPTOR"/>
    <property type="match status" value="1"/>
</dbReference>
<keyword evidence="7 13" id="KW-0472">Membrane</keyword>
<keyword evidence="2" id="KW-1003">Cell membrane</keyword>
<evidence type="ECO:0000256" key="10">
    <source>
        <dbReference type="ARBA" id="ARBA00023180"/>
    </source>
</evidence>
<evidence type="ECO:0000313" key="15">
    <source>
        <dbReference type="EMBL" id="KAF5920124.1"/>
    </source>
</evidence>
<dbReference type="Pfam" id="PF13927">
    <property type="entry name" value="Ig_3"/>
    <property type="match status" value="1"/>
</dbReference>
<organism evidence="15 16">
    <name type="scientific">Diceros bicornis minor</name>
    <name type="common">South-central black rhinoceros</name>
    <dbReference type="NCBI Taxonomy" id="77932"/>
    <lineage>
        <taxon>Eukaryota</taxon>
        <taxon>Metazoa</taxon>
        <taxon>Chordata</taxon>
        <taxon>Craniata</taxon>
        <taxon>Vertebrata</taxon>
        <taxon>Euteleostomi</taxon>
        <taxon>Mammalia</taxon>
        <taxon>Eutheria</taxon>
        <taxon>Laurasiatheria</taxon>
        <taxon>Perissodactyla</taxon>
        <taxon>Rhinocerotidae</taxon>
        <taxon>Diceros</taxon>
    </lineage>
</organism>
<dbReference type="SMART" id="SM00409">
    <property type="entry name" value="IG"/>
    <property type="match status" value="8"/>
</dbReference>
<accession>A0A7J7EX01</accession>
<evidence type="ECO:0000259" key="14">
    <source>
        <dbReference type="PROSITE" id="PS50835"/>
    </source>
</evidence>
<feature type="domain" description="Ig-like" evidence="14">
    <location>
        <begin position="684"/>
        <end position="769"/>
    </location>
</feature>
<evidence type="ECO:0000256" key="8">
    <source>
        <dbReference type="ARBA" id="ARBA00023157"/>
    </source>
</evidence>
<feature type="transmembrane region" description="Helical" evidence="13">
    <location>
        <begin position="1105"/>
        <end position="1128"/>
    </location>
</feature>
<feature type="domain" description="Ig-like" evidence="14">
    <location>
        <begin position="57"/>
        <end position="133"/>
    </location>
</feature>
<keyword evidence="16" id="KW-1185">Reference proteome</keyword>
<protein>
    <recommendedName>
        <fullName evidence="14">Ig-like domain-containing protein</fullName>
    </recommendedName>
</protein>
<dbReference type="InterPro" id="IPR003598">
    <property type="entry name" value="Ig_sub2"/>
</dbReference>
<feature type="domain" description="Ig-like" evidence="14">
    <location>
        <begin position="228"/>
        <end position="313"/>
    </location>
</feature>
<feature type="compositionally biased region" description="Polar residues" evidence="12">
    <location>
        <begin position="1210"/>
        <end position="1220"/>
    </location>
</feature>
<dbReference type="PROSITE" id="PS50835">
    <property type="entry name" value="IG_LIKE"/>
    <property type="match status" value="7"/>
</dbReference>
<dbReference type="EMBL" id="JACDTQ010002158">
    <property type="protein sequence ID" value="KAF5920124.1"/>
    <property type="molecule type" value="Genomic_DNA"/>
</dbReference>
<dbReference type="Gene3D" id="2.60.40.10">
    <property type="entry name" value="Immunoglobulins"/>
    <property type="match status" value="9"/>
</dbReference>
<dbReference type="FunFam" id="2.60.40.10:FF:001308">
    <property type="entry name" value="Fc receptor like 4"/>
    <property type="match status" value="1"/>
</dbReference>
<keyword evidence="3 13" id="KW-0812">Transmembrane</keyword>
<dbReference type="SUPFAM" id="SSF48726">
    <property type="entry name" value="Immunoglobulin"/>
    <property type="match status" value="9"/>
</dbReference>
<keyword evidence="9" id="KW-0675">Receptor</keyword>
<sequence length="1220" mass="133504">MGAGGGRNGVEHKLLSVDNLTSGDVKVSPGLLTLPKGQDSFMVTLRTSLEEVATTAPKSVVSLHAPWTVAFQGETVKLICNGLRFNSAQKATWYYWYHEGKMSSKTLSNTHVVHDSGEYRCQASDSLLSNSVRLLFSTANLILQAPLPVFEADSVVLRCRAKAGVAVNNMTLYKNDRFLASLHKTSDFHIHQADMKDSGKYRCSGFKEKCCSVTSNTVNIQVQELFPPPVLKARSSWPTKGKLVTLTCETQLPPQRSDVQLQFHFFKGGQILGSGWRSSPEFQITAIRREDSGSYSCEAQTVTSRVWKQSQTSQIYVQSECQWVLRFTGTGAGKNQAELHIFLGHWSMSKVLLIPVGMGWRKILLIFYSPITGVVANVQIHTRPALELVFEGQELVLTCSVVGVPGTVRISWYKGSNKQRMKTKIQNSLNAEFKISMVKNSDAGEYNCEASNGHLILQSKPVTINVKVPVSHPLLTLSPPRDRAFEGDVVRLQCEAQRGSFPIQYEFFHEGVIIKKIETTSWRESSFRFTLTAEHSGNYYCTADNGRGAKQSRAVHLSITIPVSHPVLTLSPPGNRVLEGEMVTLQCEAQRGSLPIQYEFFREGVFIKKIDATLRRTSSFRLNASKWCLEEADRSREFTSRTEAGGLRVKKKEGPPWVGGGMTLPGSMGRAEDQGADVVPVSHPVLTLSPPGDRVPEGEVMTLNCESQRGSLPIQYQFFREGVILKKIEATSRRTSSFSFSLTTEHSGNYYCTADNGQGAQRSTSVHLSITIPVSHPVLTLSPPGPRDLEGDMITLHSPKCSPLSIPLSRNFSLLKASANPSIECLGLMVPVSRPVLTLRAPRAQTVVGDIVELHCEAQRGSPPILYQFYHEDVTVGNSSAPSGGGSSFKLSLTEEHSGNYACEANNGLGAQRSDTVSLSVTVPVSRPVLTFRAPRAQAVVGDVVELHCETQRGSPPILYRFYHEDVILWISSTHSFLIIILKEYINIHDKKIKWYKRDETNIPVSRPVLTLRAPGAPAVVGDVVELHCEAQRGSPPILYQFYHENVTVGSSSAPSGGGASFNLSLTAEHSGNYSCEADNGLGAQRSEVVTLSITGATGSRSAPVATGVTGGLLSVMGLAAVALLFYYRLLRKPGGRLTSDSSRNPSNSDPQEPTYHNVPAWIELQPVYSNVNPEGGDVVYSEVRSIQEGKKHAVASTPGLLKNSMKLPASTQSPRIEDT</sequence>
<dbReference type="Pfam" id="PF13895">
    <property type="entry name" value="Ig_2"/>
    <property type="match status" value="6"/>
</dbReference>
<keyword evidence="8" id="KW-1015">Disulfide bond</keyword>
<dbReference type="InterPro" id="IPR036179">
    <property type="entry name" value="Ig-like_dom_sf"/>
</dbReference>
<dbReference type="FunFam" id="2.60.40.10:FF:000357">
    <property type="entry name" value="Fc receptor like 1"/>
    <property type="match status" value="5"/>
</dbReference>
<dbReference type="GO" id="GO:0004888">
    <property type="term" value="F:transmembrane signaling receptor activity"/>
    <property type="evidence" value="ECO:0007669"/>
    <property type="project" value="TreeGrafter"/>
</dbReference>
<dbReference type="InterPro" id="IPR013783">
    <property type="entry name" value="Ig-like_fold"/>
</dbReference>
<evidence type="ECO:0000256" key="11">
    <source>
        <dbReference type="ARBA" id="ARBA00023319"/>
    </source>
</evidence>
<evidence type="ECO:0000256" key="1">
    <source>
        <dbReference type="ARBA" id="ARBA00004251"/>
    </source>
</evidence>
<evidence type="ECO:0000256" key="2">
    <source>
        <dbReference type="ARBA" id="ARBA00022475"/>
    </source>
</evidence>
<dbReference type="InterPro" id="IPR007110">
    <property type="entry name" value="Ig-like_dom"/>
</dbReference>
<evidence type="ECO:0000256" key="4">
    <source>
        <dbReference type="ARBA" id="ARBA00022729"/>
    </source>
</evidence>
<comment type="subcellular location">
    <subcellularLocation>
        <location evidence="1">Cell membrane</location>
        <topology evidence="1">Single-pass type I membrane protein</topology>
    </subcellularLocation>
</comment>
<keyword evidence="6 13" id="KW-1133">Transmembrane helix</keyword>
<name>A0A7J7EX01_DICBM</name>
<feature type="region of interest" description="Disordered" evidence="12">
    <location>
        <begin position="1137"/>
        <end position="1156"/>
    </location>
</feature>
<evidence type="ECO:0000256" key="3">
    <source>
        <dbReference type="ARBA" id="ARBA00022692"/>
    </source>
</evidence>
<keyword evidence="5" id="KW-0677">Repeat</keyword>
<comment type="caution">
    <text evidence="15">The sequence shown here is derived from an EMBL/GenBank/DDBJ whole genome shotgun (WGS) entry which is preliminary data.</text>
</comment>
<dbReference type="CDD" id="cd00096">
    <property type="entry name" value="Ig"/>
    <property type="match status" value="2"/>
</dbReference>
<keyword evidence="11" id="KW-0393">Immunoglobulin domain</keyword>
<feature type="compositionally biased region" description="Low complexity" evidence="12">
    <location>
        <begin position="1140"/>
        <end position="1151"/>
    </location>
</feature>
<gene>
    <name evidence="15" type="ORF">HPG69_006394</name>
</gene>
<feature type="domain" description="Ig-like" evidence="14">
    <location>
        <begin position="835"/>
        <end position="920"/>
    </location>
</feature>
<dbReference type="GO" id="GO:0009897">
    <property type="term" value="C:external side of plasma membrane"/>
    <property type="evidence" value="ECO:0007669"/>
    <property type="project" value="TreeGrafter"/>
</dbReference>
<evidence type="ECO:0000256" key="5">
    <source>
        <dbReference type="ARBA" id="ARBA00022737"/>
    </source>
</evidence>
<dbReference type="PANTHER" id="PTHR11481:SF68">
    <property type="entry name" value="FC RECEPTOR-LIKE PROTEIN 5"/>
    <property type="match status" value="1"/>
</dbReference>
<feature type="region of interest" description="Disordered" evidence="12">
    <location>
        <begin position="1195"/>
        <end position="1220"/>
    </location>
</feature>
<dbReference type="InterPro" id="IPR050488">
    <property type="entry name" value="Ig_Fc_receptor"/>
</dbReference>
<feature type="domain" description="Ig-like" evidence="14">
    <location>
        <begin position="473"/>
        <end position="558"/>
    </location>
</feature>
<evidence type="ECO:0000256" key="12">
    <source>
        <dbReference type="SAM" id="MobiDB-lite"/>
    </source>
</evidence>
<dbReference type="GO" id="GO:0007166">
    <property type="term" value="P:cell surface receptor signaling pathway"/>
    <property type="evidence" value="ECO:0007669"/>
    <property type="project" value="TreeGrafter"/>
</dbReference>
<evidence type="ECO:0000256" key="6">
    <source>
        <dbReference type="ARBA" id="ARBA00022989"/>
    </source>
</evidence>
<dbReference type="GO" id="GO:0006955">
    <property type="term" value="P:immune response"/>
    <property type="evidence" value="ECO:0007669"/>
    <property type="project" value="TreeGrafter"/>
</dbReference>
<feature type="domain" description="Ig-like" evidence="14">
    <location>
        <begin position="1008"/>
        <end position="1095"/>
    </location>
</feature>
<dbReference type="InterPro" id="IPR003599">
    <property type="entry name" value="Ig_sub"/>
</dbReference>
<evidence type="ECO:0000313" key="16">
    <source>
        <dbReference type="Proteomes" id="UP000551758"/>
    </source>
</evidence>
<evidence type="ECO:0000256" key="9">
    <source>
        <dbReference type="ARBA" id="ARBA00023170"/>
    </source>
</evidence>
<reference evidence="15 16" key="1">
    <citation type="journal article" date="2020" name="Mol. Biol. Evol.">
        <title>Interspecific Gene Flow and the Evolution of Specialization in Black and White Rhinoceros.</title>
        <authorList>
            <person name="Moodley Y."/>
            <person name="Westbury M.V."/>
            <person name="Russo I.M."/>
            <person name="Gopalakrishnan S."/>
            <person name="Rakotoarivelo A."/>
            <person name="Olsen R.A."/>
            <person name="Prost S."/>
            <person name="Tunstall T."/>
            <person name="Ryder O.A."/>
            <person name="Dalen L."/>
            <person name="Bruford M.W."/>
        </authorList>
    </citation>
    <scope>NUCLEOTIDE SEQUENCE [LARGE SCALE GENOMIC DNA]</scope>
    <source>
        <strain evidence="15">SBR-YM</strain>
        <tissue evidence="15">Skin</tissue>
    </source>
</reference>
<dbReference type="AlphaFoldDB" id="A0A7J7EX01"/>
<keyword evidence="10" id="KW-0325">Glycoprotein</keyword>
<feature type="domain" description="Ig-like" evidence="14">
    <location>
        <begin position="370"/>
        <end position="463"/>
    </location>
</feature>
<dbReference type="Proteomes" id="UP000551758">
    <property type="component" value="Unassembled WGS sequence"/>
</dbReference>
<dbReference type="SMART" id="SM00408">
    <property type="entry name" value="IGc2"/>
    <property type="match status" value="8"/>
</dbReference>
<keyword evidence="4" id="KW-0732">Signal</keyword>